<protein>
    <recommendedName>
        <fullName evidence="4">Transposase</fullName>
    </recommendedName>
</protein>
<dbReference type="Proteomes" id="UP000094256">
    <property type="component" value="Chromosome"/>
</dbReference>
<dbReference type="AlphaFoldDB" id="A0A1B3ZFX5"/>
<evidence type="ECO:0000313" key="2">
    <source>
        <dbReference type="EMBL" id="AOH86327.1"/>
    </source>
</evidence>
<dbReference type="EMBL" id="CP014168">
    <property type="protein sequence ID" value="AOH86327.1"/>
    <property type="molecule type" value="Genomic_DNA"/>
</dbReference>
<dbReference type="STRING" id="1560345.AWL63_22580"/>
<evidence type="ECO:0000313" key="3">
    <source>
        <dbReference type="Proteomes" id="UP000094256"/>
    </source>
</evidence>
<proteinExistence type="predicted"/>
<evidence type="ECO:0008006" key="4">
    <source>
        <dbReference type="Google" id="ProtNLM"/>
    </source>
</evidence>
<feature type="region of interest" description="Disordered" evidence="1">
    <location>
        <begin position="107"/>
        <end position="130"/>
    </location>
</feature>
<keyword evidence="3" id="KW-1185">Reference proteome</keyword>
<feature type="compositionally biased region" description="Low complexity" evidence="1">
    <location>
        <begin position="107"/>
        <end position="116"/>
    </location>
</feature>
<accession>A0A1B3ZFX5</accession>
<reference evidence="2 3" key="1">
    <citation type="submission" date="2016-01" db="EMBL/GenBank/DDBJ databases">
        <title>Complete genome and mega plasmid sequence of Sphingomonas panacis DCY99 elicits systemic resistance in rice to Xanthomonas oryzae.</title>
        <authorList>
            <person name="Kim Y.J."/>
            <person name="Yang D.C."/>
            <person name="Sing P."/>
        </authorList>
    </citation>
    <scope>NUCLEOTIDE SEQUENCE [LARGE SCALE GENOMIC DNA]</scope>
    <source>
        <strain evidence="2 3">DCY99</strain>
    </source>
</reference>
<organism evidence="2 3">
    <name type="scientific">Sphingomonas panacis</name>
    <dbReference type="NCBI Taxonomy" id="1560345"/>
    <lineage>
        <taxon>Bacteria</taxon>
        <taxon>Pseudomonadati</taxon>
        <taxon>Pseudomonadota</taxon>
        <taxon>Alphaproteobacteria</taxon>
        <taxon>Sphingomonadales</taxon>
        <taxon>Sphingomonadaceae</taxon>
        <taxon>Sphingomonas</taxon>
    </lineage>
</organism>
<feature type="region of interest" description="Disordered" evidence="1">
    <location>
        <begin position="1"/>
        <end position="25"/>
    </location>
</feature>
<evidence type="ECO:0000256" key="1">
    <source>
        <dbReference type="SAM" id="MobiDB-lite"/>
    </source>
</evidence>
<name>A0A1B3ZFX5_9SPHN</name>
<sequence>MRGSGNGRHTTVPEHMPSSHRRYGEWTPAKIREEASRIGPMLSLLVEKVIEAKPHPEQGYRSCLGIIGLEKRFGAQRLEAAALRALEIQARNYPSVKSILEKGLDQVPVPQSPEQEPIIHSNIRGSSYYN</sequence>
<gene>
    <name evidence="2" type="ORF">AWL63_22580</name>
</gene>
<dbReference type="KEGG" id="span:AWL63_22580"/>